<evidence type="ECO:0000256" key="6">
    <source>
        <dbReference type="ARBA" id="ARBA00022975"/>
    </source>
</evidence>
<dbReference type="AlphaFoldDB" id="R4Z235"/>
<evidence type="ECO:0000256" key="5">
    <source>
        <dbReference type="ARBA" id="ARBA00022793"/>
    </source>
</evidence>
<comment type="function">
    <text evidence="1">Catalyzes the decarboxylation of orotidine 5'-monophosphate (OMP) to uridine 5'-monophosphate (UMP).</text>
</comment>
<feature type="binding site" evidence="10">
    <location>
        <position position="271"/>
    </location>
    <ligand>
        <name>substrate</name>
    </ligand>
</feature>
<accession>R4Z235</accession>
<gene>
    <name evidence="14" type="ORF">BN381_50146</name>
</gene>
<evidence type="ECO:0000256" key="2">
    <source>
        <dbReference type="ARBA" id="ARBA00004861"/>
    </source>
</evidence>
<evidence type="ECO:0000256" key="3">
    <source>
        <dbReference type="ARBA" id="ARBA00012321"/>
    </source>
</evidence>
<evidence type="ECO:0000256" key="8">
    <source>
        <dbReference type="ARBA" id="ARBA00049157"/>
    </source>
</evidence>
<feature type="active site" description="For OMPdecase activity" evidence="9">
    <location>
        <position position="133"/>
    </location>
</feature>
<dbReference type="Gene3D" id="3.20.20.70">
    <property type="entry name" value="Aldolase class I"/>
    <property type="match status" value="1"/>
</dbReference>
<dbReference type="InterPro" id="IPR014732">
    <property type="entry name" value="OMPdecase"/>
</dbReference>
<dbReference type="UniPathway" id="UPA00070">
    <property type="reaction ID" value="UER00120"/>
</dbReference>
<dbReference type="GO" id="GO:0044205">
    <property type="term" value="P:'de novo' UMP biosynthetic process"/>
    <property type="evidence" value="ECO:0007669"/>
    <property type="project" value="UniProtKB-UniPathway"/>
</dbReference>
<dbReference type="GO" id="GO:0006207">
    <property type="term" value="P:'de novo' pyrimidine nucleobase biosynthetic process"/>
    <property type="evidence" value="ECO:0007669"/>
    <property type="project" value="InterPro"/>
</dbReference>
<evidence type="ECO:0000256" key="4">
    <source>
        <dbReference type="ARBA" id="ARBA00021923"/>
    </source>
</evidence>
<dbReference type="PANTHER" id="PTHR32119">
    <property type="entry name" value="OROTIDINE 5'-PHOSPHATE DECARBOXYLASE"/>
    <property type="match status" value="1"/>
</dbReference>
<dbReference type="STRING" id="1229780.BN381_50146"/>
<dbReference type="SMART" id="SM00934">
    <property type="entry name" value="OMPdecase"/>
    <property type="match status" value="1"/>
</dbReference>
<feature type="binding site" evidence="10">
    <location>
        <position position="242"/>
    </location>
    <ligand>
        <name>substrate</name>
    </ligand>
</feature>
<dbReference type="eggNOG" id="COG0284">
    <property type="taxonomic scope" value="Bacteria"/>
</dbReference>
<evidence type="ECO:0000313" key="15">
    <source>
        <dbReference type="Proteomes" id="UP000018291"/>
    </source>
</evidence>
<dbReference type="InterPro" id="IPR018089">
    <property type="entry name" value="OMPdecase_AS"/>
</dbReference>
<feature type="active site" description="For OMPdecase activity" evidence="9">
    <location>
        <position position="130"/>
    </location>
</feature>
<dbReference type="InterPro" id="IPR001754">
    <property type="entry name" value="OMPdeCOase_dom"/>
</dbReference>
<dbReference type="InterPro" id="IPR013785">
    <property type="entry name" value="Aldolase_TIM"/>
</dbReference>
<evidence type="ECO:0000256" key="11">
    <source>
        <dbReference type="RuleBase" id="RU000512"/>
    </source>
</evidence>
<dbReference type="SUPFAM" id="SSF51366">
    <property type="entry name" value="Ribulose-phoshate binding barrel"/>
    <property type="match status" value="1"/>
</dbReference>
<comment type="catalytic activity">
    <reaction evidence="8 11">
        <text>orotidine 5'-phosphate + H(+) = UMP + CO2</text>
        <dbReference type="Rhea" id="RHEA:11596"/>
        <dbReference type="ChEBI" id="CHEBI:15378"/>
        <dbReference type="ChEBI" id="CHEBI:16526"/>
        <dbReference type="ChEBI" id="CHEBI:57538"/>
        <dbReference type="ChEBI" id="CHEBI:57865"/>
        <dbReference type="EC" id="4.1.1.23"/>
    </reaction>
</comment>
<dbReference type="NCBIfam" id="TIGR01740">
    <property type="entry name" value="pyrF"/>
    <property type="match status" value="1"/>
</dbReference>
<comment type="similarity">
    <text evidence="11">Belongs to the OMP decarboxylase family.</text>
</comment>
<feature type="binding site" evidence="10">
    <location>
        <position position="251"/>
    </location>
    <ligand>
        <name>substrate</name>
    </ligand>
</feature>
<dbReference type="Proteomes" id="UP000018291">
    <property type="component" value="Unassembled WGS sequence"/>
</dbReference>
<comment type="pathway">
    <text evidence="2 11">Pyrimidine metabolism; UMP biosynthesis via de novo pathway; UMP from orotate: step 2/2.</text>
</comment>
<organism evidence="14 15">
    <name type="scientific">Candidatus Neomicrothrix parvicella RN1</name>
    <dbReference type="NCBI Taxonomy" id="1229780"/>
    <lineage>
        <taxon>Bacteria</taxon>
        <taxon>Bacillati</taxon>
        <taxon>Actinomycetota</taxon>
        <taxon>Acidimicrobiia</taxon>
        <taxon>Acidimicrobiales</taxon>
        <taxon>Microthrixaceae</taxon>
        <taxon>Candidatus Neomicrothrix</taxon>
    </lineage>
</organism>
<dbReference type="EMBL" id="CANL01000045">
    <property type="protein sequence ID" value="CCM65004.1"/>
    <property type="molecule type" value="Genomic_DNA"/>
</dbReference>
<feature type="domain" description="Orotidine 5'-phosphate decarboxylase" evidence="13">
    <location>
        <begin position="73"/>
        <end position="287"/>
    </location>
</feature>
<keyword evidence="7 11" id="KW-0456">Lyase</keyword>
<protein>
    <recommendedName>
        <fullName evidence="4 11">Orotidine 5'-phosphate decarboxylase</fullName>
        <ecNumber evidence="3 11">4.1.1.23</ecNumber>
    </recommendedName>
</protein>
<sequence length="296" mass="30688">MRGAITTEVTQAMNEQPPNNPLVPDVDEDLVVDLTDAHQGGVSVPTGVAAQPSTAPEDSPQEPHWAPPSVRNRMCLVLDTDDMVQAERSALALMPYFGVVKVGLELFSATGPNAIANLTDFGFDVFCDLKLHDIPTTVGRAARVLGGLGATFLTLHAHGGVDMMRAGVEGLAEGAANAGQTAPKALAVTVLTSDDTALDHVAPERMRWAMEAGCGGLVLAASDLHDAFTLAPRMTRVVPGIRQAGTETHDQARAATPGDAIRAGADLLVIGRAVTHADDPEAAAASIADEVSRALA</sequence>
<evidence type="ECO:0000256" key="9">
    <source>
        <dbReference type="PIRSR" id="PIRSR614732-1"/>
    </source>
</evidence>
<dbReference type="GO" id="GO:0004590">
    <property type="term" value="F:orotidine-5'-phosphate decarboxylase activity"/>
    <property type="evidence" value="ECO:0007669"/>
    <property type="project" value="UniProtKB-EC"/>
</dbReference>
<proteinExistence type="inferred from homology"/>
<feature type="region of interest" description="Disordered" evidence="12">
    <location>
        <begin position="41"/>
        <end position="68"/>
    </location>
</feature>
<evidence type="ECO:0000313" key="14">
    <source>
        <dbReference type="EMBL" id="CCM65004.1"/>
    </source>
</evidence>
<comment type="caution">
    <text evidence="14">The sequence shown here is derived from an EMBL/GenBank/DDBJ whole genome shotgun (WGS) entry which is preliminary data.</text>
</comment>
<keyword evidence="5 11" id="KW-0210">Decarboxylase</keyword>
<dbReference type="PROSITE" id="PS00156">
    <property type="entry name" value="OMPDECASE"/>
    <property type="match status" value="1"/>
</dbReference>
<dbReference type="CDD" id="cd04725">
    <property type="entry name" value="OMP_decarboxylase_like"/>
    <property type="match status" value="1"/>
</dbReference>
<dbReference type="InterPro" id="IPR011060">
    <property type="entry name" value="RibuloseP-bd_barrel"/>
</dbReference>
<dbReference type="HOGENOM" id="CLU_067069_1_0_11"/>
<dbReference type="PANTHER" id="PTHR32119:SF2">
    <property type="entry name" value="OROTIDINE 5'-PHOSPHATE DECARBOXYLASE"/>
    <property type="match status" value="1"/>
</dbReference>
<dbReference type="GO" id="GO:0005829">
    <property type="term" value="C:cytosol"/>
    <property type="evidence" value="ECO:0007669"/>
    <property type="project" value="TreeGrafter"/>
</dbReference>
<keyword evidence="15" id="KW-1185">Reference proteome</keyword>
<name>R4Z235_9ACTN</name>
<reference evidence="14 15" key="1">
    <citation type="journal article" date="2013" name="ISME J.">
        <title>Metabolic model for the filamentous 'Candidatus Microthrix parvicella' based on genomic and metagenomic analyses.</title>
        <authorList>
            <person name="Jon McIlroy S."/>
            <person name="Kristiansen R."/>
            <person name="Albertsen M."/>
            <person name="Michael Karst S."/>
            <person name="Rossetti S."/>
            <person name="Lund Nielsen J."/>
            <person name="Tandoi V."/>
            <person name="James Seviour R."/>
            <person name="Nielsen P.H."/>
        </authorList>
    </citation>
    <scope>NUCLEOTIDE SEQUENCE [LARGE SCALE GENOMIC DNA]</scope>
    <source>
        <strain evidence="14 15">RN1</strain>
    </source>
</reference>
<feature type="binding site" evidence="10">
    <location>
        <position position="101"/>
    </location>
    <ligand>
        <name>substrate</name>
    </ligand>
</feature>
<feature type="binding site" evidence="10">
    <location>
        <position position="192"/>
    </location>
    <ligand>
        <name>substrate</name>
    </ligand>
</feature>
<evidence type="ECO:0000256" key="7">
    <source>
        <dbReference type="ARBA" id="ARBA00023239"/>
    </source>
</evidence>
<dbReference type="EC" id="4.1.1.23" evidence="3 11"/>
<keyword evidence="6 11" id="KW-0665">Pyrimidine biosynthesis</keyword>
<evidence type="ECO:0000259" key="13">
    <source>
        <dbReference type="SMART" id="SM00934"/>
    </source>
</evidence>
<feature type="active site" description="For OMPdecase activity" evidence="9">
    <location>
        <position position="128"/>
    </location>
</feature>
<evidence type="ECO:0000256" key="12">
    <source>
        <dbReference type="SAM" id="MobiDB-lite"/>
    </source>
</evidence>
<feature type="binding site" evidence="10">
    <location>
        <position position="79"/>
    </location>
    <ligand>
        <name>substrate</name>
    </ligand>
</feature>
<feature type="binding site" evidence="10">
    <location>
        <position position="272"/>
    </location>
    <ligand>
        <name>substrate</name>
    </ligand>
</feature>
<evidence type="ECO:0000256" key="10">
    <source>
        <dbReference type="PIRSR" id="PIRSR614732-2"/>
    </source>
</evidence>
<evidence type="ECO:0000256" key="1">
    <source>
        <dbReference type="ARBA" id="ARBA00002356"/>
    </source>
</evidence>
<dbReference type="Pfam" id="PF00215">
    <property type="entry name" value="OMPdecase"/>
    <property type="match status" value="1"/>
</dbReference>